<accession>A0A834JJG3</accession>
<comment type="caution">
    <text evidence="13">The sequence shown here is derived from an EMBL/GenBank/DDBJ whole genome shotgun (WGS) entry which is preliminary data.</text>
</comment>
<dbReference type="InterPro" id="IPR028005">
    <property type="entry name" value="AcTrfase_ESCO_Znf_dom"/>
</dbReference>
<dbReference type="GO" id="GO:0007064">
    <property type="term" value="P:mitotic sister chromatid cohesion"/>
    <property type="evidence" value="ECO:0007669"/>
    <property type="project" value="TreeGrafter"/>
</dbReference>
<evidence type="ECO:0000256" key="6">
    <source>
        <dbReference type="ARBA" id="ARBA00022833"/>
    </source>
</evidence>
<feature type="compositionally biased region" description="Basic residues" evidence="10">
    <location>
        <begin position="23"/>
        <end position="32"/>
    </location>
</feature>
<sequence length="514" mass="58711">MNHKYLYKRRKWREINAGVFHGIKKPKPPKLKVNKESSKEISKNVDKSVNKKQNYLKSSNVKQIDQIGTNKGTIIEKTILQVDSNKRFLKENISNSTIQQPNVANVVVNPSNKLKELNNQIEHNESKNSLFKNSCKSSKSIDISVNDATDLDVERPEFKLIIKNSKIDDILKVLEDDWADDEYDNMETLVSNNMKNTFSPLKSIISPSNIEISPSNELSKMMSMNIKDVPSIIYSKNSSSTIPNLNDMTEVEKENKEKYYPLFNKGYSMKNAENDVTKFTYGMKKSTKWQLSAKGGGSENQYQLDAGQKRFGATQCSECGIVYQLGDPEDENAHLNYHNSVKTLKFQGWKNERIIMEDPITSSRIILIEPNDSKQYWKKVSEILTVVDRDLGLVDSSLPNYTDKKVYLYIREKNILGVLVAEYIEIAHRMIPELIDLNCCTAESTPAKCGINVVWTAMSHRRQGIATKLVDTLRSKFFYGYIMSLEDIAFSVPTPSGKIFAEKYTKTKSFKVYN</sequence>
<dbReference type="Pfam" id="PF13878">
    <property type="entry name" value="zf-C2H2_3"/>
    <property type="match status" value="1"/>
</dbReference>
<evidence type="ECO:0000259" key="11">
    <source>
        <dbReference type="Pfam" id="PF13878"/>
    </source>
</evidence>
<keyword evidence="5" id="KW-0863">Zinc-finger</keyword>
<comment type="subcellular location">
    <subcellularLocation>
        <location evidence="1">Nucleus</location>
    </subcellularLocation>
</comment>
<keyword evidence="8" id="KW-0131">Cell cycle</keyword>
<dbReference type="InterPro" id="IPR028009">
    <property type="entry name" value="ESCO_Acetyltransf_dom"/>
</dbReference>
<organism evidence="13 14">
    <name type="scientific">Vespula pensylvanica</name>
    <name type="common">Western yellow jacket</name>
    <name type="synonym">Wasp</name>
    <dbReference type="NCBI Taxonomy" id="30213"/>
    <lineage>
        <taxon>Eukaryota</taxon>
        <taxon>Metazoa</taxon>
        <taxon>Ecdysozoa</taxon>
        <taxon>Arthropoda</taxon>
        <taxon>Hexapoda</taxon>
        <taxon>Insecta</taxon>
        <taxon>Pterygota</taxon>
        <taxon>Neoptera</taxon>
        <taxon>Endopterygota</taxon>
        <taxon>Hymenoptera</taxon>
        <taxon>Apocrita</taxon>
        <taxon>Aculeata</taxon>
        <taxon>Vespoidea</taxon>
        <taxon>Vespidae</taxon>
        <taxon>Vespinae</taxon>
        <taxon>Vespula</taxon>
    </lineage>
</organism>
<reference evidence="13" key="1">
    <citation type="journal article" date="2020" name="G3 (Bethesda)">
        <title>High-Quality Assemblies for Three Invasive Social Wasps from the &lt;i&gt;Vespula&lt;/i&gt; Genus.</title>
        <authorList>
            <person name="Harrop T.W.R."/>
            <person name="Guhlin J."/>
            <person name="McLaughlin G.M."/>
            <person name="Permina E."/>
            <person name="Stockwell P."/>
            <person name="Gilligan J."/>
            <person name="Le Lec M.F."/>
            <person name="Gruber M.A.M."/>
            <person name="Quinn O."/>
            <person name="Lovegrove M."/>
            <person name="Duncan E.J."/>
            <person name="Remnant E.J."/>
            <person name="Van Eeckhoven J."/>
            <person name="Graham B."/>
            <person name="Knapp R.A."/>
            <person name="Langford K.W."/>
            <person name="Kronenberg Z."/>
            <person name="Press M.O."/>
            <person name="Eacker S.M."/>
            <person name="Wilson-Rankin E.E."/>
            <person name="Purcell J."/>
            <person name="Lester P.J."/>
            <person name="Dearden P.K."/>
        </authorList>
    </citation>
    <scope>NUCLEOTIDE SEQUENCE</scope>
    <source>
        <strain evidence="13">Volc-1</strain>
    </source>
</reference>
<feature type="domain" description="N-acetyltransferase ESCO zinc-finger" evidence="11">
    <location>
        <begin position="301"/>
        <end position="339"/>
    </location>
</feature>
<evidence type="ECO:0000313" key="13">
    <source>
        <dbReference type="EMBL" id="KAF7389588.1"/>
    </source>
</evidence>
<dbReference type="PANTHER" id="PTHR45884:SF2">
    <property type="entry name" value="N-ACETYLTRANSFERASE ECO"/>
    <property type="match status" value="1"/>
</dbReference>
<dbReference type="EMBL" id="JACSDY010000024">
    <property type="protein sequence ID" value="KAF7389588.1"/>
    <property type="molecule type" value="Genomic_DNA"/>
</dbReference>
<evidence type="ECO:0000259" key="12">
    <source>
        <dbReference type="Pfam" id="PF13880"/>
    </source>
</evidence>
<dbReference type="Proteomes" id="UP000600918">
    <property type="component" value="Unassembled WGS sequence"/>
</dbReference>
<dbReference type="GO" id="GO:0005634">
    <property type="term" value="C:nucleus"/>
    <property type="evidence" value="ECO:0007669"/>
    <property type="project" value="UniProtKB-SubCell"/>
</dbReference>
<evidence type="ECO:0000256" key="8">
    <source>
        <dbReference type="ARBA" id="ARBA00023306"/>
    </source>
</evidence>
<name>A0A834JJG3_VESPE</name>
<dbReference type="GO" id="GO:0008270">
    <property type="term" value="F:zinc ion binding"/>
    <property type="evidence" value="ECO:0007669"/>
    <property type="project" value="UniProtKB-KW"/>
</dbReference>
<protein>
    <recommendedName>
        <fullName evidence="15">N-acetyltransferase ESCO2</fullName>
    </recommendedName>
</protein>
<keyword evidence="14" id="KW-1185">Reference proteome</keyword>
<evidence type="ECO:0008006" key="15">
    <source>
        <dbReference type="Google" id="ProtNLM"/>
    </source>
</evidence>
<proteinExistence type="inferred from homology"/>
<comment type="similarity">
    <text evidence="2">Belongs to the acetyltransferase family. ECO subfamily.</text>
</comment>
<dbReference type="Pfam" id="PF13880">
    <property type="entry name" value="Acetyltransf_13"/>
    <property type="match status" value="1"/>
</dbReference>
<keyword evidence="6" id="KW-0862">Zinc</keyword>
<keyword evidence="7" id="KW-0539">Nucleus</keyword>
<keyword evidence="9" id="KW-0012">Acyltransferase</keyword>
<dbReference type="PANTHER" id="PTHR45884">
    <property type="entry name" value="N-ACETYLTRANSFERASE ECO"/>
    <property type="match status" value="1"/>
</dbReference>
<evidence type="ECO:0000256" key="5">
    <source>
        <dbReference type="ARBA" id="ARBA00022771"/>
    </source>
</evidence>
<keyword evidence="4" id="KW-0479">Metal-binding</keyword>
<keyword evidence="3" id="KW-0808">Transferase</keyword>
<feature type="domain" description="N-acetyltransferase ESCO acetyl-transferase" evidence="12">
    <location>
        <begin position="445"/>
        <end position="513"/>
    </location>
</feature>
<evidence type="ECO:0000256" key="2">
    <source>
        <dbReference type="ARBA" id="ARBA00005816"/>
    </source>
</evidence>
<feature type="compositionally biased region" description="Basic and acidic residues" evidence="10">
    <location>
        <begin position="33"/>
        <end position="45"/>
    </location>
</feature>
<dbReference type="OrthoDB" id="428854at2759"/>
<evidence type="ECO:0000256" key="9">
    <source>
        <dbReference type="ARBA" id="ARBA00023315"/>
    </source>
</evidence>
<gene>
    <name evidence="13" type="ORF">H0235_018072</name>
</gene>
<evidence type="ECO:0000256" key="1">
    <source>
        <dbReference type="ARBA" id="ARBA00004123"/>
    </source>
</evidence>
<evidence type="ECO:0000313" key="14">
    <source>
        <dbReference type="Proteomes" id="UP000600918"/>
    </source>
</evidence>
<evidence type="ECO:0000256" key="4">
    <source>
        <dbReference type="ARBA" id="ARBA00022723"/>
    </source>
</evidence>
<dbReference type="GO" id="GO:0061733">
    <property type="term" value="F:protein-lysine-acetyltransferase activity"/>
    <property type="evidence" value="ECO:0007669"/>
    <property type="project" value="TreeGrafter"/>
</dbReference>
<feature type="region of interest" description="Disordered" evidence="10">
    <location>
        <begin position="23"/>
        <end position="45"/>
    </location>
</feature>
<evidence type="ECO:0000256" key="7">
    <source>
        <dbReference type="ARBA" id="ARBA00023242"/>
    </source>
</evidence>
<dbReference type="AlphaFoldDB" id="A0A834JJG3"/>
<evidence type="ECO:0000256" key="3">
    <source>
        <dbReference type="ARBA" id="ARBA00022679"/>
    </source>
</evidence>
<dbReference type="GO" id="GO:0000785">
    <property type="term" value="C:chromatin"/>
    <property type="evidence" value="ECO:0007669"/>
    <property type="project" value="TreeGrafter"/>
</dbReference>
<evidence type="ECO:0000256" key="10">
    <source>
        <dbReference type="SAM" id="MobiDB-lite"/>
    </source>
</evidence>